<dbReference type="GO" id="GO:0051537">
    <property type="term" value="F:2 iron, 2 sulfur cluster binding"/>
    <property type="evidence" value="ECO:0007669"/>
    <property type="project" value="UniProtKB-KW"/>
</dbReference>
<dbReference type="Gene3D" id="2.102.10.10">
    <property type="entry name" value="Rieske [2Fe-2S] iron-sulphur domain"/>
    <property type="match status" value="1"/>
</dbReference>
<evidence type="ECO:0000313" key="7">
    <source>
        <dbReference type="EMBL" id="CAB4936146.1"/>
    </source>
</evidence>
<keyword evidence="3" id="KW-0408">Iron</keyword>
<keyword evidence="4" id="KW-0411">Iron-sulfur</keyword>
<keyword evidence="2" id="KW-0479">Metal-binding</keyword>
<evidence type="ECO:0000256" key="4">
    <source>
        <dbReference type="ARBA" id="ARBA00023014"/>
    </source>
</evidence>
<dbReference type="AlphaFoldDB" id="A0A6J5YEU2"/>
<dbReference type="EMBL" id="CAFBNC010000041">
    <property type="protein sequence ID" value="CAB4936146.1"/>
    <property type="molecule type" value="Genomic_DNA"/>
</dbReference>
<proteinExistence type="predicted"/>
<evidence type="ECO:0000256" key="3">
    <source>
        <dbReference type="ARBA" id="ARBA00023004"/>
    </source>
</evidence>
<protein>
    <submittedName>
        <fullName evidence="6">Unannotated protein</fullName>
    </submittedName>
</protein>
<organism evidence="6">
    <name type="scientific">freshwater metagenome</name>
    <dbReference type="NCBI Taxonomy" id="449393"/>
    <lineage>
        <taxon>unclassified sequences</taxon>
        <taxon>metagenomes</taxon>
        <taxon>ecological metagenomes</taxon>
    </lineage>
</organism>
<evidence type="ECO:0000256" key="2">
    <source>
        <dbReference type="ARBA" id="ARBA00022723"/>
    </source>
</evidence>
<dbReference type="PANTHER" id="PTHR21496:SF23">
    <property type="entry name" value="3-PHENYLPROPIONATE_CINNAMIC ACID DIOXYGENASE FERREDOXIN SUBUNIT"/>
    <property type="match status" value="1"/>
</dbReference>
<dbReference type="InterPro" id="IPR017941">
    <property type="entry name" value="Rieske_2Fe-2S"/>
</dbReference>
<gene>
    <name evidence="6" type="ORF">UFOPK1392_02416</name>
    <name evidence="7" type="ORF">UFOPK3733_00980</name>
</gene>
<reference evidence="6" key="1">
    <citation type="submission" date="2020-05" db="EMBL/GenBank/DDBJ databases">
        <authorList>
            <person name="Chiriac C."/>
            <person name="Salcher M."/>
            <person name="Ghai R."/>
            <person name="Kavagutti S V."/>
        </authorList>
    </citation>
    <scope>NUCLEOTIDE SEQUENCE</scope>
</reference>
<name>A0A6J5YEU2_9ZZZZ</name>
<dbReference type="InterPro" id="IPR036922">
    <property type="entry name" value="Rieske_2Fe-2S_sf"/>
</dbReference>
<sequence length="103" mass="11246">MLEKLCSVTDIADGEARRFELGSLRIAVVHIGDDFYAIGDRCSHADISLAEGEVNASARTLECWKHGSCFSLETGAPNTFPATKAVPTYELRVDDGDLYVEVH</sequence>
<dbReference type="CDD" id="cd03528">
    <property type="entry name" value="Rieske_RO_ferredoxin"/>
    <property type="match status" value="1"/>
</dbReference>
<keyword evidence="1" id="KW-0001">2Fe-2S</keyword>
<dbReference type="PROSITE" id="PS51296">
    <property type="entry name" value="RIESKE"/>
    <property type="match status" value="1"/>
</dbReference>
<dbReference type="SUPFAM" id="SSF50022">
    <property type="entry name" value="ISP domain"/>
    <property type="match status" value="1"/>
</dbReference>
<dbReference type="Pfam" id="PF00355">
    <property type="entry name" value="Rieske"/>
    <property type="match status" value="1"/>
</dbReference>
<accession>A0A6J5YEU2</accession>
<feature type="domain" description="Rieske" evidence="5">
    <location>
        <begin position="3"/>
        <end position="100"/>
    </location>
</feature>
<evidence type="ECO:0000256" key="1">
    <source>
        <dbReference type="ARBA" id="ARBA00022714"/>
    </source>
</evidence>
<dbReference type="EMBL" id="CAEMXZ010000185">
    <property type="protein sequence ID" value="CAB4324640.1"/>
    <property type="molecule type" value="Genomic_DNA"/>
</dbReference>
<dbReference type="GO" id="GO:0046872">
    <property type="term" value="F:metal ion binding"/>
    <property type="evidence" value="ECO:0007669"/>
    <property type="project" value="UniProtKB-KW"/>
</dbReference>
<dbReference type="PANTHER" id="PTHR21496">
    <property type="entry name" value="FERREDOXIN-RELATED"/>
    <property type="match status" value="1"/>
</dbReference>
<evidence type="ECO:0000259" key="5">
    <source>
        <dbReference type="PROSITE" id="PS51296"/>
    </source>
</evidence>
<evidence type="ECO:0000313" key="6">
    <source>
        <dbReference type="EMBL" id="CAB4324640.1"/>
    </source>
</evidence>